<dbReference type="InterPro" id="IPR036961">
    <property type="entry name" value="Kinesin_motor_dom_sf"/>
</dbReference>
<dbReference type="Gene3D" id="1.10.287.1490">
    <property type="match status" value="1"/>
</dbReference>
<dbReference type="Gene3D" id="3.40.850.10">
    <property type="entry name" value="Kinesin motor domain"/>
    <property type="match status" value="1"/>
</dbReference>
<comment type="caution">
    <text evidence="11">The sequence shown here is derived from an EMBL/GenBank/DDBJ whole genome shotgun (WGS) entry which is preliminary data.</text>
</comment>
<dbReference type="SUPFAM" id="SSF52540">
    <property type="entry name" value="P-loop containing nucleoside triphosphate hydrolases"/>
    <property type="match status" value="1"/>
</dbReference>
<evidence type="ECO:0000256" key="3">
    <source>
        <dbReference type="ARBA" id="ARBA00022741"/>
    </source>
</evidence>
<dbReference type="Proteomes" id="UP000769157">
    <property type="component" value="Unassembled WGS sequence"/>
</dbReference>
<protein>
    <recommendedName>
        <fullName evidence="7">Kinesin-like protein</fullName>
    </recommendedName>
</protein>
<evidence type="ECO:0000313" key="12">
    <source>
        <dbReference type="Proteomes" id="UP000769157"/>
    </source>
</evidence>
<feature type="domain" description="Kinesin motor" evidence="10">
    <location>
        <begin position="322"/>
        <end position="659"/>
    </location>
</feature>
<evidence type="ECO:0000256" key="4">
    <source>
        <dbReference type="ARBA" id="ARBA00022840"/>
    </source>
</evidence>
<evidence type="ECO:0000259" key="10">
    <source>
        <dbReference type="PROSITE" id="PS50067"/>
    </source>
</evidence>
<dbReference type="InterPro" id="IPR001752">
    <property type="entry name" value="Kinesin_motor_dom"/>
</dbReference>
<dbReference type="InterPro" id="IPR019821">
    <property type="entry name" value="Kinesin_motor_CS"/>
</dbReference>
<dbReference type="PANTHER" id="PTHR47972:SF45">
    <property type="entry name" value="PROTEIN CLARET SEGREGATIONAL"/>
    <property type="match status" value="1"/>
</dbReference>
<feature type="binding site" evidence="6">
    <location>
        <begin position="416"/>
        <end position="423"/>
    </location>
    <ligand>
        <name>ATP</name>
        <dbReference type="ChEBI" id="CHEBI:30616"/>
    </ligand>
</feature>
<feature type="region of interest" description="Disordered" evidence="9">
    <location>
        <begin position="1"/>
        <end position="23"/>
    </location>
</feature>
<accession>A0A9P8P7V6</accession>
<evidence type="ECO:0000256" key="8">
    <source>
        <dbReference type="SAM" id="Coils"/>
    </source>
</evidence>
<dbReference type="PANTHER" id="PTHR47972">
    <property type="entry name" value="KINESIN-LIKE PROTEIN KLP-3"/>
    <property type="match status" value="1"/>
</dbReference>
<dbReference type="InterPro" id="IPR027417">
    <property type="entry name" value="P-loop_NTPase"/>
</dbReference>
<dbReference type="PROSITE" id="PS00411">
    <property type="entry name" value="KINESIN_MOTOR_1"/>
    <property type="match status" value="1"/>
</dbReference>
<keyword evidence="3 6" id="KW-0547">Nucleotide-binding</keyword>
<reference evidence="11" key="1">
    <citation type="journal article" date="2021" name="Open Biol.">
        <title>Shared evolutionary footprints suggest mitochondrial oxidative damage underlies multiple complex I losses in fungi.</title>
        <authorList>
            <person name="Schikora-Tamarit M.A."/>
            <person name="Marcet-Houben M."/>
            <person name="Nosek J."/>
            <person name="Gabaldon T."/>
        </authorList>
    </citation>
    <scope>NUCLEOTIDE SEQUENCE</scope>
    <source>
        <strain evidence="11">CBS6075</strain>
    </source>
</reference>
<evidence type="ECO:0000256" key="7">
    <source>
        <dbReference type="RuleBase" id="RU000394"/>
    </source>
</evidence>
<keyword evidence="4 6" id="KW-0067">ATP-binding</keyword>
<dbReference type="GO" id="GO:0007018">
    <property type="term" value="P:microtubule-based movement"/>
    <property type="evidence" value="ECO:0007669"/>
    <property type="project" value="InterPro"/>
</dbReference>
<sequence length="662" mass="76363">MALRDISNISAPNRADDKSPPRKIMKQTRLIENIHRNRELELQKVLETKDRTQQELSDLNSELWKIRTDLPEIELELEKLNHQLSELENEYKKKENELAEADRRFDSEIEALKHEFELYRQTVESNFNQSIEKLSQECHDKIESSLESKQQTFNKSKHMLETQCAELEQQLATEQQNHGKELNRLTERRHARLEALNRELNREIQNLSSDKDAYKRAIQTLNERITQVKKLINERETENETLSQQIETSKGKASVFEEKTSDIRGEIQLLKSQLAERSQTLKEKHQTAKEYAEMSVGFKQQLESEELLRRKAHNLLQDLKGNIRVFCRVKPEQPENRFQYQVFDSVESNDGNEQIILTEPANPQQHSFNKSAPKNYRFGFDKVFDQDSTNTEIFDEISQLVQSALDGYNVCIFAYGQTGSGKTYTMSSTQDGIIPRSVGLIFEKCRLAEQTGWNYKVEGQFLEIYNENINDLMTESYLRNLDSVKHEIKHDENTRTTTITELTTVRLTDQDQVAHILNSANRNRATASTNANNRSSRSHSVFIISLQGFNSKTGDTISGKLNLIDLAGSERISHSLVTGDRLKETQSINKSLSSLGDVITSLCNKNQHIPYRNSRLTYLLQHSLGGNSKTLMFVNVSSKLQHFNETLNSLRFATKVNNTQLK</sequence>
<dbReference type="GO" id="GO:0005874">
    <property type="term" value="C:microtubule"/>
    <property type="evidence" value="ECO:0007669"/>
    <property type="project" value="UniProtKB-KW"/>
</dbReference>
<evidence type="ECO:0000256" key="2">
    <source>
        <dbReference type="ARBA" id="ARBA00022701"/>
    </source>
</evidence>
<keyword evidence="2 7" id="KW-0493">Microtubule</keyword>
<dbReference type="PROSITE" id="PS50067">
    <property type="entry name" value="KINESIN_MOTOR_2"/>
    <property type="match status" value="1"/>
</dbReference>
<keyword evidence="8" id="KW-0175">Coiled coil</keyword>
<dbReference type="EMBL" id="JAEUBE010000199">
    <property type="protein sequence ID" value="KAH3666962.1"/>
    <property type="molecule type" value="Genomic_DNA"/>
</dbReference>
<dbReference type="PRINTS" id="PR00380">
    <property type="entry name" value="KINESINHEAVY"/>
</dbReference>
<evidence type="ECO:0000256" key="1">
    <source>
        <dbReference type="ARBA" id="ARBA00010899"/>
    </source>
</evidence>
<dbReference type="SMART" id="SM00129">
    <property type="entry name" value="KISc"/>
    <property type="match status" value="1"/>
</dbReference>
<gene>
    <name evidence="11" type="ORF">OGAPHI_003412</name>
</gene>
<reference evidence="11" key="2">
    <citation type="submission" date="2021-01" db="EMBL/GenBank/DDBJ databases">
        <authorList>
            <person name="Schikora-Tamarit M.A."/>
        </authorList>
    </citation>
    <scope>NUCLEOTIDE SEQUENCE</scope>
    <source>
        <strain evidence="11">CBS6075</strain>
    </source>
</reference>
<keyword evidence="5 6" id="KW-0505">Motor protein</keyword>
<dbReference type="GO" id="GO:0003777">
    <property type="term" value="F:microtubule motor activity"/>
    <property type="evidence" value="ECO:0007669"/>
    <property type="project" value="InterPro"/>
</dbReference>
<dbReference type="RefSeq" id="XP_046061918.1">
    <property type="nucleotide sequence ID" value="XM_046204386.1"/>
</dbReference>
<dbReference type="GO" id="GO:0005524">
    <property type="term" value="F:ATP binding"/>
    <property type="evidence" value="ECO:0007669"/>
    <property type="project" value="UniProtKB-UniRule"/>
</dbReference>
<evidence type="ECO:0000313" key="11">
    <source>
        <dbReference type="EMBL" id="KAH3666962.1"/>
    </source>
</evidence>
<dbReference type="AlphaFoldDB" id="A0A9P8P7V6"/>
<evidence type="ECO:0000256" key="6">
    <source>
        <dbReference type="PROSITE-ProRule" id="PRU00283"/>
    </source>
</evidence>
<evidence type="ECO:0000256" key="5">
    <source>
        <dbReference type="ARBA" id="ARBA00023175"/>
    </source>
</evidence>
<proteinExistence type="inferred from homology"/>
<dbReference type="Pfam" id="PF00225">
    <property type="entry name" value="Kinesin"/>
    <property type="match status" value="1"/>
</dbReference>
<dbReference type="InterPro" id="IPR027640">
    <property type="entry name" value="Kinesin-like_fam"/>
</dbReference>
<dbReference type="OrthoDB" id="3176171at2759"/>
<organism evidence="11 12">
    <name type="scientific">Ogataea philodendri</name>
    <dbReference type="NCBI Taxonomy" id="1378263"/>
    <lineage>
        <taxon>Eukaryota</taxon>
        <taxon>Fungi</taxon>
        <taxon>Dikarya</taxon>
        <taxon>Ascomycota</taxon>
        <taxon>Saccharomycotina</taxon>
        <taxon>Pichiomycetes</taxon>
        <taxon>Pichiales</taxon>
        <taxon>Pichiaceae</taxon>
        <taxon>Ogataea</taxon>
    </lineage>
</organism>
<feature type="coiled-coil region" evidence="8">
    <location>
        <begin position="157"/>
        <end position="245"/>
    </location>
</feature>
<evidence type="ECO:0000256" key="9">
    <source>
        <dbReference type="SAM" id="MobiDB-lite"/>
    </source>
</evidence>
<dbReference type="GeneID" id="70235379"/>
<comment type="similarity">
    <text evidence="1">Belongs to the TRAFAC class myosin-kinesin ATPase superfamily. Kinesin family. KIN-14 subfamily.</text>
</comment>
<dbReference type="GO" id="GO:0008017">
    <property type="term" value="F:microtubule binding"/>
    <property type="evidence" value="ECO:0007669"/>
    <property type="project" value="InterPro"/>
</dbReference>
<feature type="coiled-coil region" evidence="8">
    <location>
        <begin position="42"/>
        <end position="111"/>
    </location>
</feature>
<keyword evidence="12" id="KW-1185">Reference proteome</keyword>
<name>A0A9P8P7V6_9ASCO</name>